<accession>A0ACB8RL60</accession>
<gene>
    <name evidence="1" type="ORF">FA95DRAFT_1561640</name>
</gene>
<dbReference type="EMBL" id="MU275966">
    <property type="protein sequence ID" value="KAI0044936.1"/>
    <property type="molecule type" value="Genomic_DNA"/>
</dbReference>
<sequence length="91" mass="9834">MSSRASAPVSAVFHQSYLAASLMADVTLACTTFRVVIGFLPGHWPPTERAAHGLDTVNYSMQAQMSSRPGIERFCGLDSRQKGRELSTSTS</sequence>
<reference evidence="1" key="1">
    <citation type="submission" date="2021-02" db="EMBL/GenBank/DDBJ databases">
        <authorList>
            <consortium name="DOE Joint Genome Institute"/>
            <person name="Ahrendt S."/>
            <person name="Looney B.P."/>
            <person name="Miyauchi S."/>
            <person name="Morin E."/>
            <person name="Drula E."/>
            <person name="Courty P.E."/>
            <person name="Chicoki N."/>
            <person name="Fauchery L."/>
            <person name="Kohler A."/>
            <person name="Kuo A."/>
            <person name="Labutti K."/>
            <person name="Pangilinan J."/>
            <person name="Lipzen A."/>
            <person name="Riley R."/>
            <person name="Andreopoulos W."/>
            <person name="He G."/>
            <person name="Johnson J."/>
            <person name="Barry K.W."/>
            <person name="Grigoriev I.V."/>
            <person name="Nagy L."/>
            <person name="Hibbett D."/>
            <person name="Henrissat B."/>
            <person name="Matheny P.B."/>
            <person name="Labbe J."/>
            <person name="Martin F."/>
        </authorList>
    </citation>
    <scope>NUCLEOTIDE SEQUENCE</scope>
    <source>
        <strain evidence="1">FP105234-sp</strain>
    </source>
</reference>
<dbReference type="Proteomes" id="UP000814033">
    <property type="component" value="Unassembled WGS sequence"/>
</dbReference>
<evidence type="ECO:0000313" key="1">
    <source>
        <dbReference type="EMBL" id="KAI0044936.1"/>
    </source>
</evidence>
<comment type="caution">
    <text evidence="1">The sequence shown here is derived from an EMBL/GenBank/DDBJ whole genome shotgun (WGS) entry which is preliminary data.</text>
</comment>
<proteinExistence type="predicted"/>
<reference evidence="1" key="2">
    <citation type="journal article" date="2022" name="New Phytol.">
        <title>Evolutionary transition to the ectomycorrhizal habit in the genomes of a hyperdiverse lineage of mushroom-forming fungi.</title>
        <authorList>
            <person name="Looney B."/>
            <person name="Miyauchi S."/>
            <person name="Morin E."/>
            <person name="Drula E."/>
            <person name="Courty P.E."/>
            <person name="Kohler A."/>
            <person name="Kuo A."/>
            <person name="LaButti K."/>
            <person name="Pangilinan J."/>
            <person name="Lipzen A."/>
            <person name="Riley R."/>
            <person name="Andreopoulos W."/>
            <person name="He G."/>
            <person name="Johnson J."/>
            <person name="Nolan M."/>
            <person name="Tritt A."/>
            <person name="Barry K.W."/>
            <person name="Grigoriev I.V."/>
            <person name="Nagy L.G."/>
            <person name="Hibbett D."/>
            <person name="Henrissat B."/>
            <person name="Matheny P.B."/>
            <person name="Labbe J."/>
            <person name="Martin F.M."/>
        </authorList>
    </citation>
    <scope>NUCLEOTIDE SEQUENCE</scope>
    <source>
        <strain evidence="1">FP105234-sp</strain>
    </source>
</reference>
<protein>
    <submittedName>
        <fullName evidence="1">Uncharacterized protein</fullName>
    </submittedName>
</protein>
<keyword evidence="2" id="KW-1185">Reference proteome</keyword>
<name>A0ACB8RL60_9AGAM</name>
<evidence type="ECO:0000313" key="2">
    <source>
        <dbReference type="Proteomes" id="UP000814033"/>
    </source>
</evidence>
<organism evidence="1 2">
    <name type="scientific">Auriscalpium vulgare</name>
    <dbReference type="NCBI Taxonomy" id="40419"/>
    <lineage>
        <taxon>Eukaryota</taxon>
        <taxon>Fungi</taxon>
        <taxon>Dikarya</taxon>
        <taxon>Basidiomycota</taxon>
        <taxon>Agaricomycotina</taxon>
        <taxon>Agaricomycetes</taxon>
        <taxon>Russulales</taxon>
        <taxon>Auriscalpiaceae</taxon>
        <taxon>Auriscalpium</taxon>
    </lineage>
</organism>